<dbReference type="Proteomes" id="UP000243205">
    <property type="component" value="Unassembled WGS sequence"/>
</dbReference>
<dbReference type="CDD" id="cd03425">
    <property type="entry name" value="NUDIX_MutT_NudA_like"/>
    <property type="match status" value="1"/>
</dbReference>
<evidence type="ECO:0000256" key="1">
    <source>
        <dbReference type="ARBA" id="ARBA00001946"/>
    </source>
</evidence>
<evidence type="ECO:0000313" key="19">
    <source>
        <dbReference type="EMBL" id="SDE52464.1"/>
    </source>
</evidence>
<dbReference type="GO" id="GO:0008413">
    <property type="term" value="F:8-oxo-7,8-dihydroguanosine triphosphate pyrophosphatase activity"/>
    <property type="evidence" value="ECO:0007669"/>
    <property type="project" value="TreeGrafter"/>
</dbReference>
<keyword evidence="4" id="KW-0235">DNA replication</keyword>
<protein>
    <recommendedName>
        <fullName evidence="13">8-oxo-dGTP diphosphatase</fullName>
        <ecNumber evidence="12">3.6.1.55</ecNumber>
    </recommendedName>
    <alternativeName>
        <fullName evidence="16">7,8-dihydro-8-oxoguanine-triphosphatase</fullName>
    </alternativeName>
    <alternativeName>
        <fullName evidence="15">Mutator protein MutT</fullName>
    </alternativeName>
    <alternativeName>
        <fullName evidence="14">dGTP pyrophosphohydrolase</fullName>
    </alternativeName>
</protein>
<feature type="domain" description="Nudix hydrolase" evidence="18">
    <location>
        <begin position="4"/>
        <end position="129"/>
    </location>
</feature>
<comment type="similarity">
    <text evidence="2 17">Belongs to the Nudix hydrolase family.</text>
</comment>
<name>A0A1G7DLN8_9BACT</name>
<evidence type="ECO:0000256" key="2">
    <source>
        <dbReference type="ARBA" id="ARBA00005582"/>
    </source>
</evidence>
<dbReference type="RefSeq" id="WP_092079632.1">
    <property type="nucleotide sequence ID" value="NZ_FNAQ01000014.1"/>
</dbReference>
<dbReference type="EC" id="3.6.1.55" evidence="12"/>
<evidence type="ECO:0000256" key="6">
    <source>
        <dbReference type="ARBA" id="ARBA00022763"/>
    </source>
</evidence>
<reference evidence="20" key="1">
    <citation type="submission" date="2016-10" db="EMBL/GenBank/DDBJ databases">
        <authorList>
            <person name="Varghese N."/>
            <person name="Submissions S."/>
        </authorList>
    </citation>
    <scope>NUCLEOTIDE SEQUENCE [LARGE SCALE GENOMIC DNA]</scope>
    <source>
        <strain evidence="20">DSM 8987</strain>
    </source>
</reference>
<evidence type="ECO:0000256" key="17">
    <source>
        <dbReference type="RuleBase" id="RU003476"/>
    </source>
</evidence>
<dbReference type="PROSITE" id="PS00893">
    <property type="entry name" value="NUDIX_BOX"/>
    <property type="match status" value="1"/>
</dbReference>
<evidence type="ECO:0000256" key="11">
    <source>
        <dbReference type="ARBA" id="ARBA00036904"/>
    </source>
</evidence>
<dbReference type="GO" id="GO:0046872">
    <property type="term" value="F:metal ion binding"/>
    <property type="evidence" value="ECO:0007669"/>
    <property type="project" value="UniProtKB-KW"/>
</dbReference>
<gene>
    <name evidence="19" type="ORF">SAMN05661003_11446</name>
</gene>
<dbReference type="STRING" id="57664.SAMN05661003_11446"/>
<dbReference type="PANTHER" id="PTHR47707">
    <property type="entry name" value="8-OXO-DGTP DIPHOSPHATASE"/>
    <property type="match status" value="1"/>
</dbReference>
<dbReference type="InterPro" id="IPR020476">
    <property type="entry name" value="Nudix_hydrolase"/>
</dbReference>
<dbReference type="EMBL" id="FNAQ01000014">
    <property type="protein sequence ID" value="SDE52464.1"/>
    <property type="molecule type" value="Genomic_DNA"/>
</dbReference>
<comment type="catalytic activity">
    <reaction evidence="10">
        <text>8-oxo-dGTP + H2O = 8-oxo-dGMP + diphosphate + H(+)</text>
        <dbReference type="Rhea" id="RHEA:31575"/>
        <dbReference type="ChEBI" id="CHEBI:15377"/>
        <dbReference type="ChEBI" id="CHEBI:15378"/>
        <dbReference type="ChEBI" id="CHEBI:33019"/>
        <dbReference type="ChEBI" id="CHEBI:63224"/>
        <dbReference type="ChEBI" id="CHEBI:77896"/>
        <dbReference type="EC" id="3.6.1.55"/>
    </reaction>
</comment>
<dbReference type="PRINTS" id="PR00502">
    <property type="entry name" value="NUDIXFAMILY"/>
</dbReference>
<evidence type="ECO:0000256" key="13">
    <source>
        <dbReference type="ARBA" id="ARBA00040794"/>
    </source>
</evidence>
<dbReference type="InterPro" id="IPR020084">
    <property type="entry name" value="NUDIX_hydrolase_CS"/>
</dbReference>
<keyword evidence="7 17" id="KW-0378">Hydrolase</keyword>
<dbReference type="OrthoDB" id="9810648at2"/>
<comment type="catalytic activity">
    <reaction evidence="11">
        <text>8-oxo-GTP + H2O = 8-oxo-GMP + diphosphate + H(+)</text>
        <dbReference type="Rhea" id="RHEA:67616"/>
        <dbReference type="ChEBI" id="CHEBI:15377"/>
        <dbReference type="ChEBI" id="CHEBI:15378"/>
        <dbReference type="ChEBI" id="CHEBI:33019"/>
        <dbReference type="ChEBI" id="CHEBI:143553"/>
        <dbReference type="ChEBI" id="CHEBI:145694"/>
    </reaction>
</comment>
<dbReference type="PROSITE" id="PS51462">
    <property type="entry name" value="NUDIX"/>
    <property type="match status" value="1"/>
</dbReference>
<evidence type="ECO:0000256" key="7">
    <source>
        <dbReference type="ARBA" id="ARBA00022801"/>
    </source>
</evidence>
<evidence type="ECO:0000259" key="18">
    <source>
        <dbReference type="PROSITE" id="PS51462"/>
    </source>
</evidence>
<dbReference type="InterPro" id="IPR015797">
    <property type="entry name" value="NUDIX_hydrolase-like_dom_sf"/>
</dbReference>
<dbReference type="GO" id="GO:0035539">
    <property type="term" value="F:8-oxo-7,8-dihydrodeoxyguanosine triphosphate pyrophosphatase activity"/>
    <property type="evidence" value="ECO:0007669"/>
    <property type="project" value="UniProtKB-EC"/>
</dbReference>
<dbReference type="InterPro" id="IPR000086">
    <property type="entry name" value="NUDIX_hydrolase_dom"/>
</dbReference>
<dbReference type="GO" id="GO:0006260">
    <property type="term" value="P:DNA replication"/>
    <property type="evidence" value="ECO:0007669"/>
    <property type="project" value="UniProtKB-KW"/>
</dbReference>
<evidence type="ECO:0000256" key="12">
    <source>
        <dbReference type="ARBA" id="ARBA00038905"/>
    </source>
</evidence>
<dbReference type="Pfam" id="PF00293">
    <property type="entry name" value="NUDIX"/>
    <property type="match status" value="1"/>
</dbReference>
<dbReference type="Gene3D" id="3.90.79.10">
    <property type="entry name" value="Nucleoside Triphosphate Pyrophosphohydrolase"/>
    <property type="match status" value="1"/>
</dbReference>
<evidence type="ECO:0000256" key="5">
    <source>
        <dbReference type="ARBA" id="ARBA00022723"/>
    </source>
</evidence>
<evidence type="ECO:0000313" key="20">
    <source>
        <dbReference type="Proteomes" id="UP000243205"/>
    </source>
</evidence>
<proteinExistence type="inferred from homology"/>
<evidence type="ECO:0000256" key="14">
    <source>
        <dbReference type="ARBA" id="ARBA00041592"/>
    </source>
</evidence>
<evidence type="ECO:0000256" key="9">
    <source>
        <dbReference type="ARBA" id="ARBA00023204"/>
    </source>
</evidence>
<evidence type="ECO:0000256" key="8">
    <source>
        <dbReference type="ARBA" id="ARBA00022842"/>
    </source>
</evidence>
<dbReference type="PANTHER" id="PTHR47707:SF1">
    <property type="entry name" value="NUDIX HYDROLASE FAMILY PROTEIN"/>
    <property type="match status" value="1"/>
</dbReference>
<keyword evidence="6" id="KW-0227">DNA damage</keyword>
<sequence>MPTRPHLQVSCALIEQDGRVLAAQRGPTMSLPLKWEFPGGKIHAGETPQDCLRRELMEELGVQIAVGKALPSVWHDYPGFRVTLYPFICLLTAGTPVLHEHAAVRWLWPHELAQLDWADADWPVLDAYLAERGSG</sequence>
<dbReference type="GO" id="GO:0006281">
    <property type="term" value="P:DNA repair"/>
    <property type="evidence" value="ECO:0007669"/>
    <property type="project" value="UniProtKB-KW"/>
</dbReference>
<dbReference type="GO" id="GO:0044716">
    <property type="term" value="F:8-oxo-GDP phosphatase activity"/>
    <property type="evidence" value="ECO:0007669"/>
    <property type="project" value="TreeGrafter"/>
</dbReference>
<evidence type="ECO:0000256" key="10">
    <source>
        <dbReference type="ARBA" id="ARBA00035861"/>
    </source>
</evidence>
<keyword evidence="3" id="KW-0515">Mutator protein</keyword>
<dbReference type="InterPro" id="IPR047127">
    <property type="entry name" value="MutT-like"/>
</dbReference>
<evidence type="ECO:0000256" key="16">
    <source>
        <dbReference type="ARBA" id="ARBA00042798"/>
    </source>
</evidence>
<dbReference type="SUPFAM" id="SSF55811">
    <property type="entry name" value="Nudix"/>
    <property type="match status" value="1"/>
</dbReference>
<accession>A0A1G7DLN8</accession>
<dbReference type="AlphaFoldDB" id="A0A1G7DLN8"/>
<organism evidence="19 20">
    <name type="scientific">Desulfuromonas thiophila</name>
    <dbReference type="NCBI Taxonomy" id="57664"/>
    <lineage>
        <taxon>Bacteria</taxon>
        <taxon>Pseudomonadati</taxon>
        <taxon>Thermodesulfobacteriota</taxon>
        <taxon>Desulfuromonadia</taxon>
        <taxon>Desulfuromonadales</taxon>
        <taxon>Desulfuromonadaceae</taxon>
        <taxon>Desulfuromonas</taxon>
    </lineage>
</organism>
<keyword evidence="9" id="KW-0234">DNA repair</keyword>
<evidence type="ECO:0000256" key="4">
    <source>
        <dbReference type="ARBA" id="ARBA00022705"/>
    </source>
</evidence>
<dbReference type="GO" id="GO:0044715">
    <property type="term" value="F:8-oxo-dGDP phosphatase activity"/>
    <property type="evidence" value="ECO:0007669"/>
    <property type="project" value="TreeGrafter"/>
</dbReference>
<keyword evidence="20" id="KW-1185">Reference proteome</keyword>
<comment type="cofactor">
    <cofactor evidence="1">
        <name>Mg(2+)</name>
        <dbReference type="ChEBI" id="CHEBI:18420"/>
    </cofactor>
</comment>
<evidence type="ECO:0000256" key="3">
    <source>
        <dbReference type="ARBA" id="ARBA00022457"/>
    </source>
</evidence>
<keyword evidence="5" id="KW-0479">Metal-binding</keyword>
<evidence type="ECO:0000256" key="15">
    <source>
        <dbReference type="ARBA" id="ARBA00041979"/>
    </source>
</evidence>
<keyword evidence="8" id="KW-0460">Magnesium</keyword>